<keyword evidence="1" id="KW-1133">Transmembrane helix</keyword>
<feature type="signal peptide" evidence="2">
    <location>
        <begin position="1"/>
        <end position="21"/>
    </location>
</feature>
<feature type="chain" id="PRO_5046491869" evidence="2">
    <location>
        <begin position="22"/>
        <end position="171"/>
    </location>
</feature>
<sequence>MMKPHWLPAALLLGRLPCAWPLGVPIAPRPAFGAPRRPFGGGLLGTAPAVEGAEFSGLAGARLAGIVGVEGAPAQLLSPAHRAEMWAAISGARRWEPHLPAAGGERWADSLAEAFSVPERANWYFFGIVLAVLVFSSVWPIPNPTGMALAPLTGLPPIMGTHDIGTSSVFK</sequence>
<evidence type="ECO:0000256" key="1">
    <source>
        <dbReference type="SAM" id="Phobius"/>
    </source>
</evidence>
<proteinExistence type="predicted"/>
<dbReference type="EMBL" id="CAUYUJ010003027">
    <property type="protein sequence ID" value="CAK0803525.1"/>
    <property type="molecule type" value="Genomic_DNA"/>
</dbReference>
<keyword evidence="4" id="KW-1185">Reference proteome</keyword>
<keyword evidence="2" id="KW-0732">Signal</keyword>
<keyword evidence="1" id="KW-0472">Membrane</keyword>
<protein>
    <submittedName>
        <fullName evidence="3">Uncharacterized protein</fullName>
    </submittedName>
</protein>
<evidence type="ECO:0000256" key="2">
    <source>
        <dbReference type="SAM" id="SignalP"/>
    </source>
</evidence>
<reference evidence="3" key="1">
    <citation type="submission" date="2023-10" db="EMBL/GenBank/DDBJ databases">
        <authorList>
            <person name="Chen Y."/>
            <person name="Shah S."/>
            <person name="Dougan E. K."/>
            <person name="Thang M."/>
            <person name="Chan C."/>
        </authorList>
    </citation>
    <scope>NUCLEOTIDE SEQUENCE [LARGE SCALE GENOMIC DNA]</scope>
</reference>
<organism evidence="3 4">
    <name type="scientific">Prorocentrum cordatum</name>
    <dbReference type="NCBI Taxonomy" id="2364126"/>
    <lineage>
        <taxon>Eukaryota</taxon>
        <taxon>Sar</taxon>
        <taxon>Alveolata</taxon>
        <taxon>Dinophyceae</taxon>
        <taxon>Prorocentrales</taxon>
        <taxon>Prorocentraceae</taxon>
        <taxon>Prorocentrum</taxon>
    </lineage>
</organism>
<accession>A0ABN9QCX1</accession>
<keyword evidence="1" id="KW-0812">Transmembrane</keyword>
<comment type="caution">
    <text evidence="3">The sequence shown here is derived from an EMBL/GenBank/DDBJ whole genome shotgun (WGS) entry which is preliminary data.</text>
</comment>
<feature type="transmembrane region" description="Helical" evidence="1">
    <location>
        <begin position="123"/>
        <end position="141"/>
    </location>
</feature>
<evidence type="ECO:0000313" key="3">
    <source>
        <dbReference type="EMBL" id="CAK0803525.1"/>
    </source>
</evidence>
<gene>
    <name evidence="3" type="ORF">PCOR1329_LOCUS10659</name>
</gene>
<name>A0ABN9QCX1_9DINO</name>
<evidence type="ECO:0000313" key="4">
    <source>
        <dbReference type="Proteomes" id="UP001189429"/>
    </source>
</evidence>
<dbReference type="Proteomes" id="UP001189429">
    <property type="component" value="Unassembled WGS sequence"/>
</dbReference>